<accession>A0ACB6Q8M8</accession>
<reference evidence="1" key="1">
    <citation type="journal article" date="2020" name="Stud. Mycol.">
        <title>101 Dothideomycetes genomes: a test case for predicting lifestyles and emergence of pathogens.</title>
        <authorList>
            <person name="Haridas S."/>
            <person name="Albert R."/>
            <person name="Binder M."/>
            <person name="Bloem J."/>
            <person name="Labutti K."/>
            <person name="Salamov A."/>
            <person name="Andreopoulos B."/>
            <person name="Baker S."/>
            <person name="Barry K."/>
            <person name="Bills G."/>
            <person name="Bluhm B."/>
            <person name="Cannon C."/>
            <person name="Castanera R."/>
            <person name="Culley D."/>
            <person name="Daum C."/>
            <person name="Ezra D."/>
            <person name="Gonzalez J."/>
            <person name="Henrissat B."/>
            <person name="Kuo A."/>
            <person name="Liang C."/>
            <person name="Lipzen A."/>
            <person name="Lutzoni F."/>
            <person name="Magnuson J."/>
            <person name="Mondo S."/>
            <person name="Nolan M."/>
            <person name="Ohm R."/>
            <person name="Pangilinan J."/>
            <person name="Park H.-J."/>
            <person name="Ramirez L."/>
            <person name="Alfaro M."/>
            <person name="Sun H."/>
            <person name="Tritt A."/>
            <person name="Yoshinaga Y."/>
            <person name="Zwiers L.-H."/>
            <person name="Turgeon B."/>
            <person name="Goodwin S."/>
            <person name="Spatafora J."/>
            <person name="Crous P."/>
            <person name="Grigoriev I."/>
        </authorList>
    </citation>
    <scope>NUCLEOTIDE SEQUENCE</scope>
    <source>
        <strain evidence="1">ATCC 200398</strain>
    </source>
</reference>
<comment type="caution">
    <text evidence="1">The sequence shown here is derived from an EMBL/GenBank/DDBJ whole genome shotgun (WGS) entry which is preliminary data.</text>
</comment>
<organism evidence="1 2">
    <name type="scientific">Lindgomyces ingoldianus</name>
    <dbReference type="NCBI Taxonomy" id="673940"/>
    <lineage>
        <taxon>Eukaryota</taxon>
        <taxon>Fungi</taxon>
        <taxon>Dikarya</taxon>
        <taxon>Ascomycota</taxon>
        <taxon>Pezizomycotina</taxon>
        <taxon>Dothideomycetes</taxon>
        <taxon>Pleosporomycetidae</taxon>
        <taxon>Pleosporales</taxon>
        <taxon>Lindgomycetaceae</taxon>
        <taxon>Lindgomyces</taxon>
    </lineage>
</organism>
<gene>
    <name evidence="1" type="ORF">BDR25DRAFT_123040</name>
</gene>
<sequence length="129" mass="14404">MVYYCNNQQNQRFFYCHSYPPPDCESVPSPHLLDPYPPQYLCGCPAALYCVVVIVSPHRHAGMLTVAASPSRRCTACPVCCLLPPASGCFVDVYSIFWDCFDAFLGCCLFLAQNIHENLGWKSAAEITR</sequence>
<dbReference type="Proteomes" id="UP000799755">
    <property type="component" value="Unassembled WGS sequence"/>
</dbReference>
<dbReference type="EMBL" id="MU003564">
    <property type="protein sequence ID" value="KAF2462717.1"/>
    <property type="molecule type" value="Genomic_DNA"/>
</dbReference>
<keyword evidence="2" id="KW-1185">Reference proteome</keyword>
<evidence type="ECO:0000313" key="2">
    <source>
        <dbReference type="Proteomes" id="UP000799755"/>
    </source>
</evidence>
<name>A0ACB6Q8M8_9PLEO</name>
<protein>
    <submittedName>
        <fullName evidence="1">Uncharacterized protein</fullName>
    </submittedName>
</protein>
<evidence type="ECO:0000313" key="1">
    <source>
        <dbReference type="EMBL" id="KAF2462717.1"/>
    </source>
</evidence>
<proteinExistence type="predicted"/>